<accession>A0ABU2HV04</accession>
<reference evidence="3" key="1">
    <citation type="submission" date="2023-07" db="EMBL/GenBank/DDBJ databases">
        <title>Paracoccus sp. MBLB3053 whole genome sequence.</title>
        <authorList>
            <person name="Hwang C.Y."/>
            <person name="Cho E.-S."/>
            <person name="Seo M.-J."/>
        </authorList>
    </citation>
    <scope>NUCLEOTIDE SEQUENCE [LARGE SCALE GENOMIC DNA]</scope>
    <source>
        <strain evidence="3">MBLB3053</strain>
    </source>
</reference>
<keyword evidence="3" id="KW-1185">Reference proteome</keyword>
<proteinExistence type="predicted"/>
<evidence type="ECO:0000256" key="1">
    <source>
        <dbReference type="SAM" id="Phobius"/>
    </source>
</evidence>
<keyword evidence="1" id="KW-0812">Transmembrane</keyword>
<gene>
    <name evidence="2" type="ORF">RGQ15_15025</name>
</gene>
<keyword evidence="1" id="KW-0472">Membrane</keyword>
<evidence type="ECO:0000313" key="2">
    <source>
        <dbReference type="EMBL" id="MDS9468877.1"/>
    </source>
</evidence>
<keyword evidence="1" id="KW-1133">Transmembrane helix</keyword>
<feature type="transmembrane region" description="Helical" evidence="1">
    <location>
        <begin position="34"/>
        <end position="55"/>
    </location>
</feature>
<comment type="caution">
    <text evidence="2">The sequence shown here is derived from an EMBL/GenBank/DDBJ whole genome shotgun (WGS) entry which is preliminary data.</text>
</comment>
<protein>
    <submittedName>
        <fullName evidence="2">Uncharacterized protein</fullName>
    </submittedName>
</protein>
<dbReference type="EMBL" id="JAVQLW010000002">
    <property type="protein sequence ID" value="MDS9468877.1"/>
    <property type="molecule type" value="Genomic_DNA"/>
</dbReference>
<sequence length="93" mass="9844">MTAPPLPSPGALVAMTCPFRASPVAYLGLTLPRLTAFVVTLIQGYGSLCLIPGLLPRRAIASDTPHIFAADIGLMRGPILARLLPSTHERSRP</sequence>
<name>A0ABU2HV04_9RHOB</name>
<evidence type="ECO:0000313" key="3">
    <source>
        <dbReference type="Proteomes" id="UP001269144"/>
    </source>
</evidence>
<dbReference type="Proteomes" id="UP001269144">
    <property type="component" value="Unassembled WGS sequence"/>
</dbReference>
<dbReference type="RefSeq" id="WP_311161320.1">
    <property type="nucleotide sequence ID" value="NZ_JAVQLW010000002.1"/>
</dbReference>
<organism evidence="2 3">
    <name type="scientific">Paracoccus aurantius</name>
    <dbReference type="NCBI Taxonomy" id="3073814"/>
    <lineage>
        <taxon>Bacteria</taxon>
        <taxon>Pseudomonadati</taxon>
        <taxon>Pseudomonadota</taxon>
        <taxon>Alphaproteobacteria</taxon>
        <taxon>Rhodobacterales</taxon>
        <taxon>Paracoccaceae</taxon>
        <taxon>Paracoccus</taxon>
    </lineage>
</organism>